<gene>
    <name evidence="1" type="ordered locus">MTR_7g445200</name>
</gene>
<reference evidence="1 3" key="2">
    <citation type="journal article" date="2014" name="BMC Genomics">
        <title>An improved genome release (version Mt4.0) for the model legume Medicago truncatula.</title>
        <authorList>
            <person name="Tang H."/>
            <person name="Krishnakumar V."/>
            <person name="Bidwell S."/>
            <person name="Rosen B."/>
            <person name="Chan A."/>
            <person name="Zhou S."/>
            <person name="Gentzbittel L."/>
            <person name="Childs K.L."/>
            <person name="Yandell M."/>
            <person name="Gundlach H."/>
            <person name="Mayer K.F."/>
            <person name="Schwartz D.C."/>
            <person name="Town C.D."/>
        </authorList>
    </citation>
    <scope>GENOME REANNOTATION</scope>
    <source>
        <strain evidence="1">A17</strain>
        <strain evidence="2 3">cv. Jemalong A17</strain>
    </source>
</reference>
<accession>A0A072TZT3</accession>
<reference evidence="1 3" key="1">
    <citation type="journal article" date="2011" name="Nature">
        <title>The Medicago genome provides insight into the evolution of rhizobial symbioses.</title>
        <authorList>
            <person name="Young N.D."/>
            <person name="Debelle F."/>
            <person name="Oldroyd G.E."/>
            <person name="Geurts R."/>
            <person name="Cannon S.B."/>
            <person name="Udvardi M.K."/>
            <person name="Benedito V.A."/>
            <person name="Mayer K.F."/>
            <person name="Gouzy J."/>
            <person name="Schoof H."/>
            <person name="Van de Peer Y."/>
            <person name="Proost S."/>
            <person name="Cook D.R."/>
            <person name="Meyers B.C."/>
            <person name="Spannagl M."/>
            <person name="Cheung F."/>
            <person name="De Mita S."/>
            <person name="Krishnakumar V."/>
            <person name="Gundlach H."/>
            <person name="Zhou S."/>
            <person name="Mudge J."/>
            <person name="Bharti A.K."/>
            <person name="Murray J.D."/>
            <person name="Naoumkina M.A."/>
            <person name="Rosen B."/>
            <person name="Silverstein K.A."/>
            <person name="Tang H."/>
            <person name="Rombauts S."/>
            <person name="Zhao P.X."/>
            <person name="Zhou P."/>
            <person name="Barbe V."/>
            <person name="Bardou P."/>
            <person name="Bechner M."/>
            <person name="Bellec A."/>
            <person name="Berger A."/>
            <person name="Berges H."/>
            <person name="Bidwell S."/>
            <person name="Bisseling T."/>
            <person name="Choisne N."/>
            <person name="Couloux A."/>
            <person name="Denny R."/>
            <person name="Deshpande S."/>
            <person name="Dai X."/>
            <person name="Doyle J.J."/>
            <person name="Dudez A.M."/>
            <person name="Farmer A.D."/>
            <person name="Fouteau S."/>
            <person name="Franken C."/>
            <person name="Gibelin C."/>
            <person name="Gish J."/>
            <person name="Goldstein S."/>
            <person name="Gonzalez A.J."/>
            <person name="Green P.J."/>
            <person name="Hallab A."/>
            <person name="Hartog M."/>
            <person name="Hua A."/>
            <person name="Humphray S.J."/>
            <person name="Jeong D.H."/>
            <person name="Jing Y."/>
            <person name="Jocker A."/>
            <person name="Kenton S.M."/>
            <person name="Kim D.J."/>
            <person name="Klee K."/>
            <person name="Lai H."/>
            <person name="Lang C."/>
            <person name="Lin S."/>
            <person name="Macmil S.L."/>
            <person name="Magdelenat G."/>
            <person name="Matthews L."/>
            <person name="McCorrison J."/>
            <person name="Monaghan E.L."/>
            <person name="Mun J.H."/>
            <person name="Najar F.Z."/>
            <person name="Nicholson C."/>
            <person name="Noirot C."/>
            <person name="O'Bleness M."/>
            <person name="Paule C.R."/>
            <person name="Poulain J."/>
            <person name="Prion F."/>
            <person name="Qin B."/>
            <person name="Qu C."/>
            <person name="Retzel E.F."/>
            <person name="Riddle C."/>
            <person name="Sallet E."/>
            <person name="Samain S."/>
            <person name="Samson N."/>
            <person name="Sanders I."/>
            <person name="Saurat O."/>
            <person name="Scarpelli C."/>
            <person name="Schiex T."/>
            <person name="Segurens B."/>
            <person name="Severin A.J."/>
            <person name="Sherrier D.J."/>
            <person name="Shi R."/>
            <person name="Sims S."/>
            <person name="Singer S.R."/>
            <person name="Sinharoy S."/>
            <person name="Sterck L."/>
            <person name="Viollet A."/>
            <person name="Wang B.B."/>
            <person name="Wang K."/>
            <person name="Wang M."/>
            <person name="Wang X."/>
            <person name="Warfsmann J."/>
            <person name="Weissenbach J."/>
            <person name="White D.D."/>
            <person name="White J.D."/>
            <person name="Wiley G.B."/>
            <person name="Wincker P."/>
            <person name="Xing Y."/>
            <person name="Yang L."/>
            <person name="Yao Z."/>
            <person name="Ying F."/>
            <person name="Zhai J."/>
            <person name="Zhou L."/>
            <person name="Zuber A."/>
            <person name="Denarie J."/>
            <person name="Dixon R.A."/>
            <person name="May G.D."/>
            <person name="Schwartz D.C."/>
            <person name="Rogers J."/>
            <person name="Quetier F."/>
            <person name="Town C.D."/>
            <person name="Roe B.A."/>
        </authorList>
    </citation>
    <scope>NUCLEOTIDE SEQUENCE [LARGE SCALE GENOMIC DNA]</scope>
    <source>
        <strain evidence="1">A17</strain>
        <strain evidence="2 3">cv. Jemalong A17</strain>
    </source>
</reference>
<dbReference type="AlphaFoldDB" id="A0A072TZT3"/>
<dbReference type="EMBL" id="CM001223">
    <property type="protein sequence ID" value="KEH22353.1"/>
    <property type="molecule type" value="Genomic_DNA"/>
</dbReference>
<proteinExistence type="predicted"/>
<dbReference type="PaxDb" id="3880-AES96668"/>
<name>A0A072TZT3_MEDTR</name>
<organism evidence="1 3">
    <name type="scientific">Medicago truncatula</name>
    <name type="common">Barrel medic</name>
    <name type="synonym">Medicago tribuloides</name>
    <dbReference type="NCBI Taxonomy" id="3880"/>
    <lineage>
        <taxon>Eukaryota</taxon>
        <taxon>Viridiplantae</taxon>
        <taxon>Streptophyta</taxon>
        <taxon>Embryophyta</taxon>
        <taxon>Tracheophyta</taxon>
        <taxon>Spermatophyta</taxon>
        <taxon>Magnoliopsida</taxon>
        <taxon>eudicotyledons</taxon>
        <taxon>Gunneridae</taxon>
        <taxon>Pentapetalae</taxon>
        <taxon>rosids</taxon>
        <taxon>fabids</taxon>
        <taxon>Fabales</taxon>
        <taxon>Fabaceae</taxon>
        <taxon>Papilionoideae</taxon>
        <taxon>50 kb inversion clade</taxon>
        <taxon>NPAAA clade</taxon>
        <taxon>Hologalegina</taxon>
        <taxon>IRL clade</taxon>
        <taxon>Trifolieae</taxon>
        <taxon>Medicago</taxon>
    </lineage>
</organism>
<protein>
    <submittedName>
        <fullName evidence="1 2">Uncharacterized protein</fullName>
    </submittedName>
</protein>
<evidence type="ECO:0000313" key="3">
    <source>
        <dbReference type="Proteomes" id="UP000002051"/>
    </source>
</evidence>
<keyword evidence="3" id="KW-1185">Reference proteome</keyword>
<evidence type="ECO:0000313" key="1">
    <source>
        <dbReference type="EMBL" id="KEH22353.1"/>
    </source>
</evidence>
<sequence>MKFEMIALTTSNEEASWIRCLLAGNPLWEKPLPYVLIYCDSIATNEMIVNCYYNGDPYYITETKSKTEKEPRDELKNMNLQNLKFKTHFFIFFLSLSFIPLSLSLQFSNSSQITPITPDQLVLALRICPSSFLNFACRHDLQLVEHSQYLLPNLYVLPFCWKKACFAYKALCQ</sequence>
<reference evidence="2" key="3">
    <citation type="submission" date="2015-04" db="UniProtKB">
        <authorList>
            <consortium name="EnsemblPlants"/>
        </authorList>
    </citation>
    <scope>IDENTIFICATION</scope>
    <source>
        <strain evidence="2">cv. Jemalong A17</strain>
    </source>
</reference>
<dbReference type="HOGENOM" id="CLU_1549901_0_0_1"/>
<evidence type="ECO:0000313" key="2">
    <source>
        <dbReference type="EnsemblPlants" id="KEH22353"/>
    </source>
</evidence>
<dbReference type="EnsemblPlants" id="KEH22353">
    <property type="protein sequence ID" value="KEH22353"/>
    <property type="gene ID" value="MTR_7g445200"/>
</dbReference>
<dbReference type="Proteomes" id="UP000002051">
    <property type="component" value="Unassembled WGS sequence"/>
</dbReference>